<dbReference type="AlphaFoldDB" id="A0A9Q3CPP1"/>
<comment type="caution">
    <text evidence="2">The sequence shown here is derived from an EMBL/GenBank/DDBJ whole genome shotgun (WGS) entry which is preliminary data.</text>
</comment>
<feature type="compositionally biased region" description="Basic and acidic residues" evidence="1">
    <location>
        <begin position="104"/>
        <end position="115"/>
    </location>
</feature>
<sequence>MAMARGHSSLGQLSPMGFKCQSKFSFSSLTHFSSRNHTDCFPLRIEKNQPNPLQQDSPVPSLPCEQTLQKPTPGPSGTQWLEDLFRETSQLDEPPIPGPSPSSEPHEDVLTREPEPEVAPTQSMEEPFACPTPPPAIIIIDNTPVGSLPAIAPKNPTVSSPHSHNEALQEFTDLQSTLMIPQAIDHGSINQILVEHCQLLHMIPFMDATHQKEMHREFWEELNSLLGQALEAYPKEDITG</sequence>
<feature type="region of interest" description="Disordered" evidence="1">
    <location>
        <begin position="43"/>
        <end position="127"/>
    </location>
</feature>
<keyword evidence="3" id="KW-1185">Reference proteome</keyword>
<feature type="compositionally biased region" description="Polar residues" evidence="1">
    <location>
        <begin position="48"/>
        <end position="79"/>
    </location>
</feature>
<dbReference type="EMBL" id="AVOT02009877">
    <property type="protein sequence ID" value="MBW0488986.1"/>
    <property type="molecule type" value="Genomic_DNA"/>
</dbReference>
<evidence type="ECO:0000313" key="2">
    <source>
        <dbReference type="EMBL" id="MBW0488986.1"/>
    </source>
</evidence>
<name>A0A9Q3CPP1_9BASI</name>
<accession>A0A9Q3CPP1</accession>
<evidence type="ECO:0000256" key="1">
    <source>
        <dbReference type="SAM" id="MobiDB-lite"/>
    </source>
</evidence>
<reference evidence="2" key="1">
    <citation type="submission" date="2021-03" db="EMBL/GenBank/DDBJ databases">
        <title>Draft genome sequence of rust myrtle Austropuccinia psidii MF-1, a brazilian biotype.</title>
        <authorList>
            <person name="Quecine M.C."/>
            <person name="Pachon D.M.R."/>
            <person name="Bonatelli M.L."/>
            <person name="Correr F.H."/>
            <person name="Franceschini L.M."/>
            <person name="Leite T.F."/>
            <person name="Margarido G.R.A."/>
            <person name="Almeida C.A."/>
            <person name="Ferrarezi J.A."/>
            <person name="Labate C.A."/>
        </authorList>
    </citation>
    <scope>NUCLEOTIDE SEQUENCE</scope>
    <source>
        <strain evidence="2">MF-1</strain>
    </source>
</reference>
<gene>
    <name evidence="2" type="ORF">O181_028701</name>
</gene>
<organism evidence="2 3">
    <name type="scientific">Austropuccinia psidii MF-1</name>
    <dbReference type="NCBI Taxonomy" id="1389203"/>
    <lineage>
        <taxon>Eukaryota</taxon>
        <taxon>Fungi</taxon>
        <taxon>Dikarya</taxon>
        <taxon>Basidiomycota</taxon>
        <taxon>Pucciniomycotina</taxon>
        <taxon>Pucciniomycetes</taxon>
        <taxon>Pucciniales</taxon>
        <taxon>Sphaerophragmiaceae</taxon>
        <taxon>Austropuccinia</taxon>
    </lineage>
</organism>
<proteinExistence type="predicted"/>
<dbReference type="Proteomes" id="UP000765509">
    <property type="component" value="Unassembled WGS sequence"/>
</dbReference>
<protein>
    <submittedName>
        <fullName evidence="2">Uncharacterized protein</fullName>
    </submittedName>
</protein>
<evidence type="ECO:0000313" key="3">
    <source>
        <dbReference type="Proteomes" id="UP000765509"/>
    </source>
</evidence>